<evidence type="ECO:0000313" key="1">
    <source>
        <dbReference type="EMBL" id="GJD66213.1"/>
    </source>
</evidence>
<organism evidence="1 2">
    <name type="scientific">Methylobacterium frigidaeris</name>
    <dbReference type="NCBI Taxonomy" id="2038277"/>
    <lineage>
        <taxon>Bacteria</taxon>
        <taxon>Pseudomonadati</taxon>
        <taxon>Pseudomonadota</taxon>
        <taxon>Alphaproteobacteria</taxon>
        <taxon>Hyphomicrobiales</taxon>
        <taxon>Methylobacteriaceae</taxon>
        <taxon>Methylobacterium</taxon>
    </lineage>
</organism>
<reference evidence="1" key="1">
    <citation type="journal article" date="2016" name="Front. Microbiol.">
        <title>Genome Sequence of the Piezophilic, Mesophilic Sulfate-Reducing Bacterium Desulfovibrio indicus J2T.</title>
        <authorList>
            <person name="Cao J."/>
            <person name="Maignien L."/>
            <person name="Shao Z."/>
            <person name="Alain K."/>
            <person name="Jebbar M."/>
        </authorList>
    </citation>
    <scope>NUCLEOTIDE SEQUENCE</scope>
    <source>
        <strain evidence="1">JCM 32048</strain>
    </source>
</reference>
<accession>A0AA37HHX5</accession>
<dbReference type="AlphaFoldDB" id="A0AA37HHX5"/>
<dbReference type="EMBL" id="BPQJ01000058">
    <property type="protein sequence ID" value="GJD66213.1"/>
    <property type="molecule type" value="Genomic_DNA"/>
</dbReference>
<comment type="caution">
    <text evidence="1">The sequence shown here is derived from an EMBL/GenBank/DDBJ whole genome shotgun (WGS) entry which is preliminary data.</text>
</comment>
<protein>
    <submittedName>
        <fullName evidence="1">Uncharacterized protein</fullName>
    </submittedName>
</protein>
<gene>
    <name evidence="1" type="ORF">MPEAHAMD_6410</name>
</gene>
<proteinExistence type="predicted"/>
<keyword evidence="2" id="KW-1185">Reference proteome</keyword>
<reference evidence="1" key="2">
    <citation type="submission" date="2021-08" db="EMBL/GenBank/DDBJ databases">
        <authorList>
            <person name="Tani A."/>
            <person name="Ola A."/>
            <person name="Ogura Y."/>
            <person name="Katsura K."/>
            <person name="Hayashi T."/>
        </authorList>
    </citation>
    <scope>NUCLEOTIDE SEQUENCE</scope>
    <source>
        <strain evidence="1">JCM 32048</strain>
    </source>
</reference>
<evidence type="ECO:0000313" key="2">
    <source>
        <dbReference type="Proteomes" id="UP001055286"/>
    </source>
</evidence>
<name>A0AA37HHX5_9HYPH</name>
<dbReference type="Proteomes" id="UP001055286">
    <property type="component" value="Unassembled WGS sequence"/>
</dbReference>
<sequence length="209" mass="23332">MGSIMRTQEEVSLDRAADRFFRSYHAHCTRPDEDTLFNLLAAMHSLNDRMRAACSTRLFGSRSFIGLKALRNLFHHEVELIHEVRIIPVSKLPPVSMDLMSVCLVGRDLIERAAGSKDPAAVMNAFRWYGGIADVEPAIFNMAVDAFEALRVAGAHPSSDAYRVFEAQYDAEEDEGRPHHVTGEIRCRAGDVEEVLRVAFAQTPASRSD</sequence>